<proteinExistence type="predicted"/>
<accession>A0ABW5S5P0</accession>
<dbReference type="Proteomes" id="UP001597399">
    <property type="component" value="Unassembled WGS sequence"/>
</dbReference>
<dbReference type="InterPro" id="IPR049639">
    <property type="entry name" value="RstR"/>
</dbReference>
<dbReference type="PROSITE" id="PS50943">
    <property type="entry name" value="HTH_CROC1"/>
    <property type="match status" value="1"/>
</dbReference>
<dbReference type="PANTHER" id="PTHR46558">
    <property type="entry name" value="TRACRIPTIONAL REGULATORY PROTEIN-RELATED-RELATED"/>
    <property type="match status" value="1"/>
</dbReference>
<reference evidence="5" key="1">
    <citation type="journal article" date="2019" name="Int. J. Syst. Evol. Microbiol.">
        <title>The Global Catalogue of Microorganisms (GCM) 10K type strain sequencing project: providing services to taxonomists for standard genome sequencing and annotation.</title>
        <authorList>
            <consortium name="The Broad Institute Genomics Platform"/>
            <consortium name="The Broad Institute Genome Sequencing Center for Infectious Disease"/>
            <person name="Wu L."/>
            <person name="Ma J."/>
        </authorList>
    </citation>
    <scope>NUCLEOTIDE SEQUENCE [LARGE SCALE GENOMIC DNA]</scope>
    <source>
        <strain evidence="5">TISTR 2466</strain>
    </source>
</reference>
<evidence type="ECO:0000313" key="4">
    <source>
        <dbReference type="EMBL" id="MFD2694951.1"/>
    </source>
</evidence>
<organism evidence="4 5">
    <name type="scientific">Sporolactobacillus shoreicorticis</name>
    <dbReference type="NCBI Taxonomy" id="1923877"/>
    <lineage>
        <taxon>Bacteria</taxon>
        <taxon>Bacillati</taxon>
        <taxon>Bacillota</taxon>
        <taxon>Bacilli</taxon>
        <taxon>Bacillales</taxon>
        <taxon>Sporolactobacillaceae</taxon>
        <taxon>Sporolactobacillus</taxon>
    </lineage>
</organism>
<evidence type="ECO:0000313" key="5">
    <source>
        <dbReference type="Proteomes" id="UP001597399"/>
    </source>
</evidence>
<comment type="caution">
    <text evidence="4">The sequence shown here is derived from an EMBL/GenBank/DDBJ whole genome shotgun (WGS) entry which is preliminary data.</text>
</comment>
<feature type="coiled-coil region" evidence="2">
    <location>
        <begin position="83"/>
        <end position="110"/>
    </location>
</feature>
<dbReference type="RefSeq" id="WP_253064556.1">
    <property type="nucleotide sequence ID" value="NZ_JAMXWM010000031.1"/>
</dbReference>
<dbReference type="CDD" id="cd00093">
    <property type="entry name" value="HTH_XRE"/>
    <property type="match status" value="1"/>
</dbReference>
<dbReference type="Gene3D" id="1.10.260.40">
    <property type="entry name" value="lambda repressor-like DNA-binding domains"/>
    <property type="match status" value="1"/>
</dbReference>
<dbReference type="EMBL" id="JBHUMQ010000034">
    <property type="protein sequence ID" value="MFD2694951.1"/>
    <property type="molecule type" value="Genomic_DNA"/>
</dbReference>
<dbReference type="SUPFAM" id="SSF47413">
    <property type="entry name" value="lambda repressor-like DNA-binding domains"/>
    <property type="match status" value="1"/>
</dbReference>
<name>A0ABW5S5P0_9BACL</name>
<keyword evidence="2" id="KW-0175">Coiled coil</keyword>
<dbReference type="InterPro" id="IPR001387">
    <property type="entry name" value="Cro/C1-type_HTH"/>
</dbReference>
<dbReference type="InterPro" id="IPR010982">
    <property type="entry name" value="Lambda_DNA-bd_dom_sf"/>
</dbReference>
<gene>
    <name evidence="4" type="ORF">ACFSUE_15150</name>
</gene>
<dbReference type="Pfam" id="PF01381">
    <property type="entry name" value="HTH_3"/>
    <property type="match status" value="1"/>
</dbReference>
<dbReference type="NCBIfam" id="NF041951">
    <property type="entry name" value="phage_RstR"/>
    <property type="match status" value="1"/>
</dbReference>
<keyword evidence="5" id="KW-1185">Reference proteome</keyword>
<evidence type="ECO:0000256" key="2">
    <source>
        <dbReference type="SAM" id="Coils"/>
    </source>
</evidence>
<dbReference type="PANTHER" id="PTHR46558:SF11">
    <property type="entry name" value="HTH-TYPE TRANSCRIPTIONAL REGULATOR XRE"/>
    <property type="match status" value="1"/>
</dbReference>
<sequence length="113" mass="13696">MDYGKRLKSLRDSRNLSQQELADRLQLNRSTYARYELNQTQPDLDTLKKIADFYDVSVDYIMERTDVRNPEKQPEGRFFFNLDDATEEDLEDLEDMFEILKRRKQKRENKHSE</sequence>
<protein>
    <submittedName>
        <fullName evidence="4">Helix-turn-helix domain-containing protein</fullName>
    </submittedName>
</protein>
<feature type="domain" description="HTH cro/C1-type" evidence="3">
    <location>
        <begin position="7"/>
        <end position="61"/>
    </location>
</feature>
<dbReference type="SMART" id="SM00530">
    <property type="entry name" value="HTH_XRE"/>
    <property type="match status" value="1"/>
</dbReference>
<keyword evidence="1" id="KW-0238">DNA-binding</keyword>
<evidence type="ECO:0000259" key="3">
    <source>
        <dbReference type="PROSITE" id="PS50943"/>
    </source>
</evidence>
<evidence type="ECO:0000256" key="1">
    <source>
        <dbReference type="ARBA" id="ARBA00023125"/>
    </source>
</evidence>